<organism evidence="1 2">
    <name type="scientific">Aurantimonas marianensis</name>
    <dbReference type="NCBI Taxonomy" id="2920428"/>
    <lineage>
        <taxon>Bacteria</taxon>
        <taxon>Pseudomonadati</taxon>
        <taxon>Pseudomonadota</taxon>
        <taxon>Alphaproteobacteria</taxon>
        <taxon>Hyphomicrobiales</taxon>
        <taxon>Aurantimonadaceae</taxon>
        <taxon>Aurantimonas</taxon>
    </lineage>
</organism>
<evidence type="ECO:0000313" key="1">
    <source>
        <dbReference type="EMBL" id="MCP3056034.1"/>
    </source>
</evidence>
<reference evidence="1" key="1">
    <citation type="submission" date="2022-03" db="EMBL/GenBank/DDBJ databases">
        <title>Aurantimonas Liuensis sp. Nov., isolated from the hadal seawater of the Mariana Trench.</title>
        <authorList>
            <person name="Liu R."/>
        </authorList>
    </citation>
    <scope>NUCLEOTIDE SEQUENCE</scope>
    <source>
        <strain evidence="1">LRZ36</strain>
    </source>
</reference>
<dbReference type="AlphaFoldDB" id="A0A9X2KFQ1"/>
<gene>
    <name evidence="1" type="ORF">MJ956_12900</name>
</gene>
<name>A0A9X2KFQ1_9HYPH</name>
<keyword evidence="2" id="KW-1185">Reference proteome</keyword>
<sequence length="101" mass="10398">MKSHTLSWIAGSVMALATLIVAIPGPSLAGTESLAAVFPPWWPQARVIQAAASVGNLRDAGAWPSVAVLEFTDEDLPGRLRATGAWLVLDAAAIGCASTTD</sequence>
<dbReference type="Proteomes" id="UP001155220">
    <property type="component" value="Unassembled WGS sequence"/>
</dbReference>
<accession>A0A9X2KFQ1</accession>
<comment type="caution">
    <text evidence="1">The sequence shown here is derived from an EMBL/GenBank/DDBJ whole genome shotgun (WGS) entry which is preliminary data.</text>
</comment>
<dbReference type="EMBL" id="JALHBS010000079">
    <property type="protein sequence ID" value="MCP3056034.1"/>
    <property type="molecule type" value="Genomic_DNA"/>
</dbReference>
<evidence type="ECO:0000313" key="2">
    <source>
        <dbReference type="Proteomes" id="UP001155220"/>
    </source>
</evidence>
<proteinExistence type="predicted"/>
<protein>
    <submittedName>
        <fullName evidence="1">Uncharacterized protein</fullName>
    </submittedName>
</protein>